<evidence type="ECO:0000256" key="1">
    <source>
        <dbReference type="ARBA" id="ARBA00022676"/>
    </source>
</evidence>
<dbReference type="SUPFAM" id="SSF53756">
    <property type="entry name" value="UDP-Glycosyltransferase/glycogen phosphorylase"/>
    <property type="match status" value="1"/>
</dbReference>
<dbReference type="GO" id="GO:0009244">
    <property type="term" value="P:lipopolysaccharide core region biosynthetic process"/>
    <property type="evidence" value="ECO:0007669"/>
    <property type="project" value="TreeGrafter"/>
</dbReference>
<proteinExistence type="predicted"/>
<dbReference type="Pfam" id="PF01075">
    <property type="entry name" value="Glyco_transf_9"/>
    <property type="match status" value="1"/>
</dbReference>
<evidence type="ECO:0008006" key="5">
    <source>
        <dbReference type="Google" id="ProtNLM"/>
    </source>
</evidence>
<accession>A0A9D2B1V1</accession>
<sequence length="402" mass="45041">MSKAKDLFFALRDRVRFIWARNKFTFMPFGKVEDFDLKQMRHIVILKVDGKLGDTQVMTHFYQTLREQIPDLTLSVVCPPALAPIYADVLGFDQVCTSSRKPRKSEIEYICQKLTGPESACQYVDLVVTTEPIFKPRDFIFNYNLRPRYVAGCAPVLKGSEINLFLFDPYKDMRHITTCFTDFMQQGKLPFKPVHYVPLYSSEKLAEAKTNLGLIPTEGQAIHSEAPVVVGINPCGASVRNRVIPAMVSTLVKQLQAKWGAHVATGQEGQGSAQRLILLLLCPASLQDFVDEVKAQVGSVETKNFELRTLPPVDVESFAAYIGALQALVTVDTATVHLACASDVPQLCFYRGEDNSMETQRWCPYSDVAEVISSNTDRLDIMDSELFVSRSMSFLSRVLALD</sequence>
<name>A0A9D2B1V1_9GAMM</name>
<dbReference type="PANTHER" id="PTHR30160">
    <property type="entry name" value="TETRAACYLDISACCHARIDE 4'-KINASE-RELATED"/>
    <property type="match status" value="1"/>
</dbReference>
<keyword evidence="2" id="KW-0808">Transferase</keyword>
<dbReference type="GO" id="GO:0008713">
    <property type="term" value="F:ADP-heptose-lipopolysaccharide heptosyltransferase activity"/>
    <property type="evidence" value="ECO:0007669"/>
    <property type="project" value="TreeGrafter"/>
</dbReference>
<reference evidence="3" key="1">
    <citation type="journal article" date="2021" name="PeerJ">
        <title>Extensive microbial diversity within the chicken gut microbiome revealed by metagenomics and culture.</title>
        <authorList>
            <person name="Gilroy R."/>
            <person name="Ravi A."/>
            <person name="Getino M."/>
            <person name="Pursley I."/>
            <person name="Horton D.L."/>
            <person name="Alikhan N.F."/>
            <person name="Baker D."/>
            <person name="Gharbi K."/>
            <person name="Hall N."/>
            <person name="Watson M."/>
            <person name="Adriaenssens E.M."/>
            <person name="Foster-Nyarko E."/>
            <person name="Jarju S."/>
            <person name="Secka A."/>
            <person name="Antonio M."/>
            <person name="Oren A."/>
            <person name="Chaudhuri R.R."/>
            <person name="La Ragione R."/>
            <person name="Hildebrand F."/>
            <person name="Pallen M.J."/>
        </authorList>
    </citation>
    <scope>NUCLEOTIDE SEQUENCE</scope>
    <source>
        <strain evidence="3">USASDec5-558</strain>
    </source>
</reference>
<dbReference type="InterPro" id="IPR002201">
    <property type="entry name" value="Glyco_trans_9"/>
</dbReference>
<evidence type="ECO:0000313" key="3">
    <source>
        <dbReference type="EMBL" id="HIX57371.1"/>
    </source>
</evidence>
<gene>
    <name evidence="3" type="ORF">H9850_07875</name>
</gene>
<organism evidence="3 4">
    <name type="scientific">Candidatus Anaerobiospirillum pullistercoris</name>
    <dbReference type="NCBI Taxonomy" id="2838452"/>
    <lineage>
        <taxon>Bacteria</taxon>
        <taxon>Pseudomonadati</taxon>
        <taxon>Pseudomonadota</taxon>
        <taxon>Gammaproteobacteria</taxon>
        <taxon>Aeromonadales</taxon>
        <taxon>Succinivibrionaceae</taxon>
        <taxon>Anaerobiospirillum</taxon>
    </lineage>
</organism>
<evidence type="ECO:0000313" key="4">
    <source>
        <dbReference type="Proteomes" id="UP000886829"/>
    </source>
</evidence>
<dbReference type="InterPro" id="IPR051199">
    <property type="entry name" value="LPS_LOS_Heptosyltrfase"/>
</dbReference>
<dbReference type="Gene3D" id="3.40.50.2000">
    <property type="entry name" value="Glycogen Phosphorylase B"/>
    <property type="match status" value="2"/>
</dbReference>
<protein>
    <recommendedName>
        <fullName evidence="5">ADP-heptose:LPS heptosyltransferase</fullName>
    </recommendedName>
</protein>
<dbReference type="Proteomes" id="UP000886829">
    <property type="component" value="Unassembled WGS sequence"/>
</dbReference>
<keyword evidence="1" id="KW-0328">Glycosyltransferase</keyword>
<reference evidence="3" key="2">
    <citation type="submission" date="2021-04" db="EMBL/GenBank/DDBJ databases">
        <authorList>
            <person name="Gilroy R."/>
        </authorList>
    </citation>
    <scope>NUCLEOTIDE SEQUENCE</scope>
    <source>
        <strain evidence="3">USASDec5-558</strain>
    </source>
</reference>
<comment type="caution">
    <text evidence="3">The sequence shown here is derived from an EMBL/GenBank/DDBJ whole genome shotgun (WGS) entry which is preliminary data.</text>
</comment>
<evidence type="ECO:0000256" key="2">
    <source>
        <dbReference type="ARBA" id="ARBA00022679"/>
    </source>
</evidence>
<dbReference type="PANTHER" id="PTHR30160:SF1">
    <property type="entry name" value="LIPOPOLYSACCHARIDE 1,2-N-ACETYLGLUCOSAMINETRANSFERASE-RELATED"/>
    <property type="match status" value="1"/>
</dbReference>
<dbReference type="EMBL" id="DXEV01000156">
    <property type="protein sequence ID" value="HIX57371.1"/>
    <property type="molecule type" value="Genomic_DNA"/>
</dbReference>
<dbReference type="GO" id="GO:0005829">
    <property type="term" value="C:cytosol"/>
    <property type="evidence" value="ECO:0007669"/>
    <property type="project" value="TreeGrafter"/>
</dbReference>
<dbReference type="AlphaFoldDB" id="A0A9D2B1V1"/>